<dbReference type="InterPro" id="IPR007362">
    <property type="entry name" value="DUF429"/>
</dbReference>
<dbReference type="InterPro" id="IPR008306">
    <property type="entry name" value="UCP018008"/>
</dbReference>
<evidence type="ECO:0000313" key="2">
    <source>
        <dbReference type="Proteomes" id="UP000050465"/>
    </source>
</evidence>
<evidence type="ECO:0008006" key="3">
    <source>
        <dbReference type="Google" id="ProtNLM"/>
    </source>
</evidence>
<sequence length="249" mass="27840">MKFIGVDLGWISGPSGLCCLALEGESLVLRSLDRKASFPEVLDWLAAIAPSPSPAIIAVDAPTLIPNKTGMRLPERLIHQHFRKYHAGCHPANLSRPFAAGLIQFARDLETQGFVHAPTIQPRQLGRYQVEVFPHPATIQLFKLSRILKYKRGRLADKVSELNRLRTYILTELPQHEPPLVVTALPTIPTAGKAMKAVEDQLDSLLCAYIGAYWWYWGEKRNWVMGDYQHGYIVVPCPPHAPVPVGDRP</sequence>
<dbReference type="PATRIC" id="fig|1666911.3.peg.1599"/>
<dbReference type="Proteomes" id="UP000050465">
    <property type="component" value="Unassembled WGS sequence"/>
</dbReference>
<name>A0A0P8DK24_9CYAN</name>
<comment type="caution">
    <text evidence="1">The sequence shown here is derived from an EMBL/GenBank/DDBJ whole genome shotgun (WGS) entry which is preliminary data.</text>
</comment>
<accession>A0A0P8DK24</accession>
<dbReference type="PIRSF" id="PIRSF018008">
    <property type="entry name" value="UCP018008"/>
    <property type="match status" value="1"/>
</dbReference>
<dbReference type="STRING" id="1666911.HLUCCA11_01870"/>
<dbReference type="AlphaFoldDB" id="A0A0P8DK24"/>
<dbReference type="EMBL" id="LJZR01000002">
    <property type="protein sequence ID" value="KPQ37201.1"/>
    <property type="molecule type" value="Genomic_DNA"/>
</dbReference>
<organism evidence="1 2">
    <name type="scientific">Phormidesmis priestleyi Ana</name>
    <dbReference type="NCBI Taxonomy" id="1666911"/>
    <lineage>
        <taxon>Bacteria</taxon>
        <taxon>Bacillati</taxon>
        <taxon>Cyanobacteriota</taxon>
        <taxon>Cyanophyceae</taxon>
        <taxon>Leptolyngbyales</taxon>
        <taxon>Leptolyngbyaceae</taxon>
        <taxon>Phormidesmis</taxon>
    </lineage>
</organism>
<reference evidence="1 2" key="1">
    <citation type="submission" date="2015-09" db="EMBL/GenBank/DDBJ databases">
        <title>Identification and resolution of microdiversity through metagenomic sequencing of parallel consortia.</title>
        <authorList>
            <person name="Nelson W.C."/>
            <person name="Romine M.F."/>
            <person name="Lindemann S.R."/>
        </authorList>
    </citation>
    <scope>NUCLEOTIDE SEQUENCE [LARGE SCALE GENOMIC DNA]</scope>
    <source>
        <strain evidence="1">Ana</strain>
    </source>
</reference>
<dbReference type="Pfam" id="PF04250">
    <property type="entry name" value="DUF429"/>
    <property type="match status" value="1"/>
</dbReference>
<evidence type="ECO:0000313" key="1">
    <source>
        <dbReference type="EMBL" id="KPQ37201.1"/>
    </source>
</evidence>
<gene>
    <name evidence="1" type="ORF">HLUCCA11_01870</name>
</gene>
<proteinExistence type="predicted"/>
<protein>
    <recommendedName>
        <fullName evidence="3">Nuclease (RNAse H fold)</fullName>
    </recommendedName>
</protein>